<feature type="compositionally biased region" description="Basic and acidic residues" evidence="1">
    <location>
        <begin position="56"/>
        <end position="65"/>
    </location>
</feature>
<evidence type="ECO:0000313" key="3">
    <source>
        <dbReference type="Proteomes" id="UP000036681"/>
    </source>
</evidence>
<proteinExistence type="predicted"/>
<dbReference type="GO" id="GO:0099078">
    <property type="term" value="C:BORC complex"/>
    <property type="evidence" value="ECO:0007669"/>
    <property type="project" value="TreeGrafter"/>
</dbReference>
<protein>
    <submittedName>
        <fullName evidence="4">BORCS6 domain-containing protein</fullName>
    </submittedName>
</protein>
<feature type="domain" description="BLOC-1-related complex subunit 6 C-terminal helix" evidence="2">
    <location>
        <begin position="89"/>
        <end position="187"/>
    </location>
</feature>
<accession>A0A0M3ILP2</accession>
<dbReference type="Pfam" id="PF10157">
    <property type="entry name" value="BORCS6"/>
    <property type="match status" value="1"/>
</dbReference>
<reference evidence="4" key="1">
    <citation type="submission" date="2017-02" db="UniProtKB">
        <authorList>
            <consortium name="WormBaseParasite"/>
        </authorList>
    </citation>
    <scope>IDENTIFICATION</scope>
</reference>
<feature type="region of interest" description="Disordered" evidence="1">
    <location>
        <begin position="1"/>
        <end position="89"/>
    </location>
</feature>
<evidence type="ECO:0000259" key="2">
    <source>
        <dbReference type="Pfam" id="PF10157"/>
    </source>
</evidence>
<feature type="compositionally biased region" description="Polar residues" evidence="1">
    <location>
        <begin position="23"/>
        <end position="46"/>
    </location>
</feature>
<dbReference type="PANTHER" id="PTHR13440">
    <property type="entry name" value="BLOC-1 RELATED COMPLEX SUBUNIT 6"/>
    <property type="match status" value="1"/>
</dbReference>
<dbReference type="WBParaSite" id="ALUE_0001967001-mRNA-1">
    <property type="protein sequence ID" value="ALUE_0001967001-mRNA-1"/>
    <property type="gene ID" value="ALUE_0001967001"/>
</dbReference>
<dbReference type="InterPro" id="IPR046465">
    <property type="entry name" value="BORCS6_C"/>
</dbReference>
<dbReference type="AlphaFoldDB" id="A0A0M3ILP2"/>
<keyword evidence="3" id="KW-1185">Reference proteome</keyword>
<name>A0A0M3ILP2_ASCLU</name>
<sequence>MVHLAKEKSSQMASGGERRAASRTHSMPNTRLRTENEMNNNPSTSRDTQHTFVVEDLERRIRDSARIGSPSSTPASEGSRRGSVPGSLTPDPLVLVSLESSARTISANLDVLLRDLRGSLHGMSDLTVEASECYSDAISSTCDSVDAVIKNTYAMLAKVEELNEAMVGVKRLAQQVKDIKRVVDLFESHFTMIKNNS</sequence>
<dbReference type="Proteomes" id="UP000036681">
    <property type="component" value="Unplaced"/>
</dbReference>
<dbReference type="GO" id="GO:0032418">
    <property type="term" value="P:lysosome localization"/>
    <property type="evidence" value="ECO:0007669"/>
    <property type="project" value="TreeGrafter"/>
</dbReference>
<evidence type="ECO:0000313" key="4">
    <source>
        <dbReference type="WBParaSite" id="ALUE_0001967001-mRNA-1"/>
    </source>
</evidence>
<dbReference type="PANTHER" id="PTHR13440:SF7">
    <property type="entry name" value="BLOC-1 RELATED COMPLEX SUBUNIT 6"/>
    <property type="match status" value="1"/>
</dbReference>
<organism evidence="3 4">
    <name type="scientific">Ascaris lumbricoides</name>
    <name type="common">Giant roundworm</name>
    <dbReference type="NCBI Taxonomy" id="6252"/>
    <lineage>
        <taxon>Eukaryota</taxon>
        <taxon>Metazoa</taxon>
        <taxon>Ecdysozoa</taxon>
        <taxon>Nematoda</taxon>
        <taxon>Chromadorea</taxon>
        <taxon>Rhabditida</taxon>
        <taxon>Spirurina</taxon>
        <taxon>Ascaridomorpha</taxon>
        <taxon>Ascaridoidea</taxon>
        <taxon>Ascarididae</taxon>
        <taxon>Ascaris</taxon>
    </lineage>
</organism>
<evidence type="ECO:0000256" key="1">
    <source>
        <dbReference type="SAM" id="MobiDB-lite"/>
    </source>
</evidence>
<dbReference type="InterPro" id="IPR019314">
    <property type="entry name" value="BORCS6"/>
</dbReference>